<dbReference type="InterPro" id="IPR050300">
    <property type="entry name" value="GDXG_lipolytic_enzyme"/>
</dbReference>
<evidence type="ECO:0000256" key="2">
    <source>
        <dbReference type="SAM" id="MobiDB-lite"/>
    </source>
</evidence>
<dbReference type="PROSITE" id="PS51257">
    <property type="entry name" value="PROKAR_LIPOPROTEIN"/>
    <property type="match status" value="1"/>
</dbReference>
<keyword evidence="6" id="KW-1185">Reference proteome</keyword>
<gene>
    <name evidence="5" type="ORF">G7Y82_11120</name>
</gene>
<feature type="signal peptide" evidence="3">
    <location>
        <begin position="1"/>
        <end position="19"/>
    </location>
</feature>
<evidence type="ECO:0000256" key="3">
    <source>
        <dbReference type="SAM" id="SignalP"/>
    </source>
</evidence>
<evidence type="ECO:0000256" key="1">
    <source>
        <dbReference type="ARBA" id="ARBA00022801"/>
    </source>
</evidence>
<dbReference type="EMBL" id="JAAVXB010000005">
    <property type="protein sequence ID" value="NKF22870.1"/>
    <property type="molecule type" value="Genomic_DNA"/>
</dbReference>
<dbReference type="PROSITE" id="PS00122">
    <property type="entry name" value="CARBOXYLESTERASE_B_1"/>
    <property type="match status" value="1"/>
</dbReference>
<feature type="domain" description="BD-FAE-like" evidence="4">
    <location>
        <begin position="52"/>
        <end position="155"/>
    </location>
</feature>
<evidence type="ECO:0000313" key="6">
    <source>
        <dbReference type="Proteomes" id="UP000653472"/>
    </source>
</evidence>
<dbReference type="PANTHER" id="PTHR48081:SF9">
    <property type="entry name" value="CARBOXYLESTERASE"/>
    <property type="match status" value="1"/>
</dbReference>
<dbReference type="RefSeq" id="WP_168148183.1">
    <property type="nucleotide sequence ID" value="NZ_JAAVXB010000005.1"/>
</dbReference>
<dbReference type="Pfam" id="PF20434">
    <property type="entry name" value="BD-FAE"/>
    <property type="match status" value="2"/>
</dbReference>
<proteinExistence type="predicted"/>
<dbReference type="Gene3D" id="3.40.50.1820">
    <property type="entry name" value="alpha/beta hydrolase"/>
    <property type="match status" value="1"/>
</dbReference>
<evidence type="ECO:0000259" key="4">
    <source>
        <dbReference type="Pfam" id="PF20434"/>
    </source>
</evidence>
<feature type="chain" id="PRO_5037431700" evidence="3">
    <location>
        <begin position="20"/>
        <end position="325"/>
    </location>
</feature>
<dbReference type="InterPro" id="IPR019826">
    <property type="entry name" value="Carboxylesterase_B_AS"/>
</dbReference>
<protein>
    <submittedName>
        <fullName evidence="5">Alpha/beta hydrolase</fullName>
    </submittedName>
</protein>
<dbReference type="InterPro" id="IPR049492">
    <property type="entry name" value="BD-FAE-like_dom"/>
</dbReference>
<keyword evidence="3" id="KW-0732">Signal</keyword>
<dbReference type="GO" id="GO:0016787">
    <property type="term" value="F:hydrolase activity"/>
    <property type="evidence" value="ECO:0007669"/>
    <property type="project" value="UniProtKB-KW"/>
</dbReference>
<dbReference type="Proteomes" id="UP000653472">
    <property type="component" value="Unassembled WGS sequence"/>
</dbReference>
<feature type="compositionally biased region" description="Polar residues" evidence="2">
    <location>
        <begin position="302"/>
        <end position="313"/>
    </location>
</feature>
<dbReference type="AlphaFoldDB" id="A0A969WB57"/>
<dbReference type="SUPFAM" id="SSF53474">
    <property type="entry name" value="alpha/beta-Hydrolases"/>
    <property type="match status" value="1"/>
</dbReference>
<dbReference type="PANTHER" id="PTHR48081">
    <property type="entry name" value="AB HYDROLASE SUPERFAMILY PROTEIN C4A8.06C"/>
    <property type="match status" value="1"/>
</dbReference>
<name>A0A969WB57_9GAMM</name>
<keyword evidence="1 5" id="KW-0378">Hydrolase</keyword>
<accession>A0A969WB57</accession>
<feature type="domain" description="BD-FAE-like" evidence="4">
    <location>
        <begin position="203"/>
        <end position="237"/>
    </location>
</feature>
<evidence type="ECO:0000313" key="5">
    <source>
        <dbReference type="EMBL" id="NKF22870.1"/>
    </source>
</evidence>
<sequence length="325" mass="35286">MSRLFVRVAALMAVLLAFGGCTSQSMLNDMTTDKGYTLTADVPYDRQHDLNLDVYSPNNVQNAPVVVFFFGGFWQHGDKTMYKFVGQALAANGIVAVIPNYRLYPQVRFPAFVQDGANAVKWARDNAKNFGGSPNKLFVMGHSAGGHIAAMLALDPEYLKAVGGTPRGWLRGMIGLAGAYSFLPITDPTLRDLFGPGEPQPNTQPIFFVDGQNPPLFLVHGEDDKVVPISNTKDLAQSVTKAGGPVETLIYPKMSHDLILNSFASVLRKRTDVLQQVVDFIHRKSNGQPSQPASGFKAKPLQQDQPSGGQVFTDSIADTPPTPVH</sequence>
<comment type="caution">
    <text evidence="5">The sequence shown here is derived from an EMBL/GenBank/DDBJ whole genome shotgun (WGS) entry which is preliminary data.</text>
</comment>
<organism evidence="5 6">
    <name type="scientific">Solimonas marina</name>
    <dbReference type="NCBI Taxonomy" id="2714601"/>
    <lineage>
        <taxon>Bacteria</taxon>
        <taxon>Pseudomonadati</taxon>
        <taxon>Pseudomonadota</taxon>
        <taxon>Gammaproteobacteria</taxon>
        <taxon>Nevskiales</taxon>
        <taxon>Nevskiaceae</taxon>
        <taxon>Solimonas</taxon>
    </lineage>
</organism>
<reference evidence="5" key="1">
    <citation type="submission" date="2020-03" db="EMBL/GenBank/DDBJ databases">
        <title>Solimonas marina sp. nov., isolated from deep seawater of the Pacific Ocean.</title>
        <authorList>
            <person name="Liu X."/>
            <person name="Lai Q."/>
            <person name="Sun F."/>
            <person name="Gai Y."/>
            <person name="Li G."/>
            <person name="Shao Z."/>
        </authorList>
    </citation>
    <scope>NUCLEOTIDE SEQUENCE</scope>
    <source>
        <strain evidence="5">C16B3</strain>
    </source>
</reference>
<dbReference type="InterPro" id="IPR029058">
    <property type="entry name" value="AB_hydrolase_fold"/>
</dbReference>
<feature type="region of interest" description="Disordered" evidence="2">
    <location>
        <begin position="284"/>
        <end position="325"/>
    </location>
</feature>